<dbReference type="PANTHER" id="PTHR22990:SF15">
    <property type="entry name" value="F-BOX ONLY PROTEIN 10"/>
    <property type="match status" value="1"/>
</dbReference>
<reference evidence="3 4" key="1">
    <citation type="submission" date="2019-07" db="EMBL/GenBank/DDBJ databases">
        <authorList>
            <person name="Zhu P."/>
        </authorList>
    </citation>
    <scope>NUCLEOTIDE SEQUENCE [LARGE SCALE GENOMIC DNA]</scope>
    <source>
        <strain evidence="3 4">SSL-25</strain>
    </source>
</reference>
<evidence type="ECO:0000313" key="4">
    <source>
        <dbReference type="Proteomes" id="UP000320580"/>
    </source>
</evidence>
<dbReference type="Proteomes" id="UP000320580">
    <property type="component" value="Chromosome"/>
</dbReference>
<dbReference type="OrthoDB" id="339817at2"/>
<evidence type="ECO:0000256" key="1">
    <source>
        <dbReference type="ARBA" id="ARBA00022737"/>
    </source>
</evidence>
<dbReference type="Pfam" id="PF13229">
    <property type="entry name" value="Beta_helix"/>
    <property type="match status" value="2"/>
</dbReference>
<dbReference type="SUPFAM" id="SSF51126">
    <property type="entry name" value="Pectin lyase-like"/>
    <property type="match status" value="1"/>
</dbReference>
<dbReference type="InterPro" id="IPR011050">
    <property type="entry name" value="Pectin_lyase_fold/virulence"/>
</dbReference>
<dbReference type="EMBL" id="CP042266">
    <property type="protein sequence ID" value="QDY81328.1"/>
    <property type="molecule type" value="Genomic_DNA"/>
</dbReference>
<dbReference type="InterPro" id="IPR051550">
    <property type="entry name" value="SCF-Subunits/Alg-Epimerases"/>
</dbReference>
<dbReference type="SMART" id="SM00710">
    <property type="entry name" value="PbH1"/>
    <property type="match status" value="6"/>
</dbReference>
<dbReference type="InterPro" id="IPR039448">
    <property type="entry name" value="Beta_helix"/>
</dbReference>
<gene>
    <name evidence="3" type="ORF">FQU76_27390</name>
</gene>
<dbReference type="PANTHER" id="PTHR22990">
    <property type="entry name" value="F-BOX ONLY PROTEIN"/>
    <property type="match status" value="1"/>
</dbReference>
<keyword evidence="1" id="KW-0677">Repeat</keyword>
<organism evidence="3 4">
    <name type="scientific">Streptomyces qinzhouensis</name>
    <dbReference type="NCBI Taxonomy" id="2599401"/>
    <lineage>
        <taxon>Bacteria</taxon>
        <taxon>Bacillati</taxon>
        <taxon>Actinomycetota</taxon>
        <taxon>Actinomycetes</taxon>
        <taxon>Kitasatosporales</taxon>
        <taxon>Streptomycetaceae</taxon>
        <taxon>Streptomyces</taxon>
    </lineage>
</organism>
<name>A0A5B8IRI7_9ACTN</name>
<dbReference type="Gene3D" id="2.160.20.10">
    <property type="entry name" value="Single-stranded right-handed beta-helix, Pectin lyase-like"/>
    <property type="match status" value="1"/>
</dbReference>
<sequence length="348" mass="35467">MAVAAAAVAAGVAAAPAHHGGRHTVHPGESVQAAVDAAAPGDVILVSPGTYRESVEITTSGITLRGSGPGTVIAPPAAAETKHRAESACAKAGNGICVTGTESADVTGVTIRSLTLSGFAKGGLWASRTDRLTVREVTAEKNGTWGLGQEKSTRAVFRGNTARENKDAGIMLTNIVGHEAAANDSLGTVVADNTLTDNRLGVMLKRIRNLSTHSNEITGNCAGIFVVSDESRPGSGDITIRSNTIHENNKFCAATPRLPAIQGSGIVLTGSDATLIKGNSVRGHQSDTLLAGGIVLAESYVGATNTDNVIEHNTVTENVAADLVDRGNGTGNTFRKNSCASSKPAGLC</sequence>
<accession>A0A5B8IRI7</accession>
<protein>
    <submittedName>
        <fullName evidence="3">DUF1565 domain-containing protein</fullName>
    </submittedName>
</protein>
<proteinExistence type="predicted"/>
<dbReference type="KEGG" id="sqz:FQU76_27390"/>
<dbReference type="InterPro" id="IPR006626">
    <property type="entry name" value="PbH1"/>
</dbReference>
<feature type="domain" description="Right handed beta helix" evidence="2">
    <location>
        <begin position="92"/>
        <end position="231"/>
    </location>
</feature>
<evidence type="ECO:0000313" key="3">
    <source>
        <dbReference type="EMBL" id="QDY81328.1"/>
    </source>
</evidence>
<keyword evidence="4" id="KW-1185">Reference proteome</keyword>
<dbReference type="AlphaFoldDB" id="A0A5B8IRI7"/>
<dbReference type="InterPro" id="IPR012334">
    <property type="entry name" value="Pectin_lyas_fold"/>
</dbReference>
<feature type="domain" description="Right handed beta helix" evidence="2">
    <location>
        <begin position="234"/>
        <end position="343"/>
    </location>
</feature>
<evidence type="ECO:0000259" key="2">
    <source>
        <dbReference type="Pfam" id="PF13229"/>
    </source>
</evidence>